<proteinExistence type="inferred from homology"/>
<comment type="similarity">
    <text evidence="1 4">Belongs to the PAPS reductase family. CysH subfamily.</text>
</comment>
<dbReference type="GO" id="GO:0043866">
    <property type="term" value="F:adenylyl-sulfate reductase (thioredoxin) activity"/>
    <property type="evidence" value="ECO:0007669"/>
    <property type="project" value="UniProtKB-EC"/>
</dbReference>
<evidence type="ECO:0000313" key="6">
    <source>
        <dbReference type="EMBL" id="AEW06994.1"/>
    </source>
</evidence>
<organism evidence="6 7">
    <name type="scientific">Sulfobacillus acidophilus (strain ATCC 700253 / DSM 10332 / NAL)</name>
    <dbReference type="NCBI Taxonomy" id="679936"/>
    <lineage>
        <taxon>Bacteria</taxon>
        <taxon>Bacillati</taxon>
        <taxon>Bacillota</taxon>
        <taxon>Clostridia</taxon>
        <taxon>Eubacteriales</taxon>
        <taxon>Clostridiales Family XVII. Incertae Sedis</taxon>
        <taxon>Sulfobacillus</taxon>
    </lineage>
</organism>
<feature type="binding site" evidence="4">
    <location>
        <position position="197"/>
    </location>
    <ligand>
        <name>[4Fe-4S] cluster</name>
        <dbReference type="ChEBI" id="CHEBI:49883"/>
    </ligand>
</feature>
<sequence length="227" mass="25964">MDKALDVDAYAARWETAHPRDILAEVAGWGGHWTLAMSFQREDTVILHWATMVGLSFDVFWLDTDLLFSETYAFYETVQSRYPVLWRRIRPALSLTDQAAQYGEALWQRDPHSCCFRRKVEPLFEALAGYDGWITGIRREQSPTRAQAPIISWDDRHGLYKLNPLATWTTGQVQAVTEDEGIPVHPLHSQGYPSLGCAPCTRPTRPGESLRAGRWEGWDKFECGIHQ</sequence>
<protein>
    <recommendedName>
        <fullName evidence="4">Adenosine 5'-phosphosulfate reductase</fullName>
        <shortName evidence="4">APS reductase</shortName>
        <ecNumber evidence="4">1.8.4.10</ecNumber>
    </recommendedName>
    <alternativeName>
        <fullName evidence="4">5'-adenylylsulfate reductase</fullName>
    </alternativeName>
    <alternativeName>
        <fullName evidence="4">Thioredoxin-dependent 5'-adenylylsulfate reductase</fullName>
    </alternativeName>
</protein>
<dbReference type="GO" id="GO:0070814">
    <property type="term" value="P:hydrogen sulfide biosynthetic process"/>
    <property type="evidence" value="ECO:0007669"/>
    <property type="project" value="UniProtKB-UniRule"/>
</dbReference>
<evidence type="ECO:0000256" key="1">
    <source>
        <dbReference type="ARBA" id="ARBA00009732"/>
    </source>
</evidence>
<dbReference type="EMBL" id="CP003180">
    <property type="protein sequence ID" value="AEW06994.1"/>
    <property type="molecule type" value="Genomic_DNA"/>
</dbReference>
<dbReference type="Gene3D" id="3.40.50.620">
    <property type="entry name" value="HUPs"/>
    <property type="match status" value="1"/>
</dbReference>
<dbReference type="GO" id="GO:0046872">
    <property type="term" value="F:metal ion binding"/>
    <property type="evidence" value="ECO:0007669"/>
    <property type="project" value="UniProtKB-KW"/>
</dbReference>
<comment type="cofactor">
    <cofactor evidence="4">
        <name>[4Fe-4S] cluster</name>
        <dbReference type="ChEBI" id="CHEBI:49883"/>
    </cofactor>
    <text evidence="4">Binds 1 [4Fe-4S] cluster per subunit.</text>
</comment>
<dbReference type="PIRSF" id="PIRSF000857">
    <property type="entry name" value="PAPS_reductase"/>
    <property type="match status" value="1"/>
</dbReference>
<reference evidence="7" key="1">
    <citation type="submission" date="2011-12" db="EMBL/GenBank/DDBJ databases">
        <title>The complete genome of plasmid of Sulfobacillus acidophilus DSM 10332.</title>
        <authorList>
            <person name="Lucas S."/>
            <person name="Han J."/>
            <person name="Lapidus A."/>
            <person name="Bruce D."/>
            <person name="Goodwin L."/>
            <person name="Pitluck S."/>
            <person name="Peters L."/>
            <person name="Kyrpides N."/>
            <person name="Mavromatis K."/>
            <person name="Ivanova N."/>
            <person name="Mikhailova N."/>
            <person name="Chertkov O."/>
            <person name="Saunders E."/>
            <person name="Detter J.C."/>
            <person name="Tapia R."/>
            <person name="Han C."/>
            <person name="Land M."/>
            <person name="Hauser L."/>
            <person name="Markowitz V."/>
            <person name="Cheng J.-F."/>
            <person name="Hugenholtz P."/>
            <person name="Woyke T."/>
            <person name="Wu D."/>
            <person name="Pukall R."/>
            <person name="Gehrich-Schroeter G."/>
            <person name="Schneider S."/>
            <person name="Klenk H.-P."/>
            <person name="Eisen J.A."/>
        </authorList>
    </citation>
    <scope>NUCLEOTIDE SEQUENCE [LARGE SCALE GENOMIC DNA]</scope>
    <source>
        <strain evidence="7">ATCC 700253 / DSM 10332 / NAL</strain>
        <plasmid evidence="7">pSULAd1</plasmid>
    </source>
</reference>
<dbReference type="GO" id="GO:0019379">
    <property type="term" value="P:sulfate assimilation, phosphoadenylyl sulfate reduction by phosphoadenylyl-sulfate reductase (thioredoxin)"/>
    <property type="evidence" value="ECO:0007669"/>
    <property type="project" value="UniProtKB-UniRule"/>
</dbReference>
<keyword evidence="4" id="KW-0408">Iron</keyword>
<reference evidence="6 7" key="2">
    <citation type="journal article" date="2012" name="Stand. Genomic Sci.">
        <title>Complete genome sequence of the moderately thermophilic mineral-sulfide-oxidizing firmicute Sulfobacillus acidophilus type strain (NAL(T)).</title>
        <authorList>
            <person name="Anderson I."/>
            <person name="Chertkov O."/>
            <person name="Chen A."/>
            <person name="Saunders E."/>
            <person name="Lapidus A."/>
            <person name="Nolan M."/>
            <person name="Lucas S."/>
            <person name="Hammon N."/>
            <person name="Deshpande S."/>
            <person name="Cheng J.F."/>
            <person name="Han C."/>
            <person name="Tapia R."/>
            <person name="Goodwin L.A."/>
            <person name="Pitluck S."/>
            <person name="Liolios K."/>
            <person name="Pagani I."/>
            <person name="Ivanova N."/>
            <person name="Mikhailova N."/>
            <person name="Pati A."/>
            <person name="Palaniappan K."/>
            <person name="Land M."/>
            <person name="Pan C."/>
            <person name="Rohde M."/>
            <person name="Pukall R."/>
            <person name="Goker M."/>
            <person name="Detter J.C."/>
            <person name="Woyke T."/>
            <person name="Bristow J."/>
            <person name="Eisen J.A."/>
            <person name="Markowitz V."/>
            <person name="Hugenholtz P."/>
            <person name="Kyrpides N.C."/>
            <person name="Klenk H.P."/>
            <person name="Mavromatis K."/>
        </authorList>
    </citation>
    <scope>NUCLEOTIDE SEQUENCE [LARGE SCALE GENOMIC DNA]</scope>
    <source>
        <strain evidence="7">ATCC 700253 / DSM 10332 / NAL</strain>
        <plasmid evidence="7">pSULAd1</plasmid>
    </source>
</reference>
<comment type="function">
    <text evidence="4">Catalyzes the formation of sulfite from adenosine 5'-phosphosulfate (APS) using thioredoxin as an electron donor.</text>
</comment>
<evidence type="ECO:0000256" key="2">
    <source>
        <dbReference type="ARBA" id="ARBA00023002"/>
    </source>
</evidence>
<dbReference type="PANTHER" id="PTHR46509:SF1">
    <property type="entry name" value="PHOSPHOADENOSINE PHOSPHOSULFATE REDUCTASE"/>
    <property type="match status" value="1"/>
</dbReference>
<gene>
    <name evidence="4" type="primary">cysH</name>
    <name evidence="6" type="ordered locus">Sulac_3563</name>
</gene>
<feature type="binding site" evidence="4">
    <location>
        <position position="200"/>
    </location>
    <ligand>
        <name>[4Fe-4S] cluster</name>
        <dbReference type="ChEBI" id="CHEBI:49883"/>
    </ligand>
</feature>
<keyword evidence="7" id="KW-1185">Reference proteome</keyword>
<evidence type="ECO:0000256" key="3">
    <source>
        <dbReference type="ARBA" id="ARBA00024327"/>
    </source>
</evidence>
<dbReference type="SUPFAM" id="SSF52402">
    <property type="entry name" value="Adenine nucleotide alpha hydrolases-like"/>
    <property type="match status" value="1"/>
</dbReference>
<feature type="binding site" evidence="4">
    <location>
        <position position="114"/>
    </location>
    <ligand>
        <name>[4Fe-4S] cluster</name>
        <dbReference type="ChEBI" id="CHEBI:49883"/>
    </ligand>
</feature>
<evidence type="ECO:0000313" key="7">
    <source>
        <dbReference type="Proteomes" id="UP000005439"/>
    </source>
</evidence>
<geneLocation type="plasmid" evidence="7">
    <name>pSULAd1</name>
</geneLocation>
<feature type="active site" description="Nucleophile; cysteine thiosulfonate intermediate" evidence="4">
    <location>
        <position position="223"/>
    </location>
</feature>
<feature type="domain" description="Phosphoadenosine phosphosulphate reductase" evidence="5">
    <location>
        <begin position="35"/>
        <end position="203"/>
    </location>
</feature>
<dbReference type="NCBIfam" id="TIGR00434">
    <property type="entry name" value="cysH"/>
    <property type="match status" value="1"/>
</dbReference>
<evidence type="ECO:0000259" key="5">
    <source>
        <dbReference type="Pfam" id="PF01507"/>
    </source>
</evidence>
<dbReference type="PATRIC" id="fig|679936.5.peg.3682"/>
<keyword evidence="4" id="KW-0963">Cytoplasm</keyword>
<dbReference type="EC" id="1.8.4.10" evidence="4"/>
<comment type="catalytic activity">
    <reaction evidence="4">
        <text>[thioredoxin]-disulfide + sulfite + AMP + 2 H(+) = adenosine 5'-phosphosulfate + [thioredoxin]-dithiol</text>
        <dbReference type="Rhea" id="RHEA:21976"/>
        <dbReference type="Rhea" id="RHEA-COMP:10698"/>
        <dbReference type="Rhea" id="RHEA-COMP:10700"/>
        <dbReference type="ChEBI" id="CHEBI:15378"/>
        <dbReference type="ChEBI" id="CHEBI:17359"/>
        <dbReference type="ChEBI" id="CHEBI:29950"/>
        <dbReference type="ChEBI" id="CHEBI:50058"/>
        <dbReference type="ChEBI" id="CHEBI:58243"/>
        <dbReference type="ChEBI" id="CHEBI:456215"/>
        <dbReference type="EC" id="1.8.4.10"/>
    </reaction>
</comment>
<dbReference type="GO" id="GO:0005737">
    <property type="term" value="C:cytoplasm"/>
    <property type="evidence" value="ECO:0007669"/>
    <property type="project" value="UniProtKB-SubCell"/>
</dbReference>
<dbReference type="AlphaFoldDB" id="G8U1R6"/>
<comment type="subcellular location">
    <subcellularLocation>
        <location evidence="4">Cytoplasm</location>
    </subcellularLocation>
</comment>
<dbReference type="HOGENOM" id="CLU_044089_2_0_9"/>
<dbReference type="Proteomes" id="UP000005439">
    <property type="component" value="Plasmid unnamed"/>
</dbReference>
<dbReference type="NCBIfam" id="NF002537">
    <property type="entry name" value="PRK02090.1"/>
    <property type="match status" value="1"/>
</dbReference>
<name>G8U1R6_SULAD</name>
<dbReference type="InterPro" id="IPR004511">
    <property type="entry name" value="PAPS/APS_Rdtase"/>
</dbReference>
<dbReference type="GO" id="GO:0051539">
    <property type="term" value="F:4 iron, 4 sulfur cluster binding"/>
    <property type="evidence" value="ECO:0007669"/>
    <property type="project" value="UniProtKB-UniRule"/>
</dbReference>
<accession>G8U1R6</accession>
<dbReference type="InterPro" id="IPR002500">
    <property type="entry name" value="PAPS_reduct_dom"/>
</dbReference>
<dbReference type="InterPro" id="IPR014729">
    <property type="entry name" value="Rossmann-like_a/b/a_fold"/>
</dbReference>
<feature type="binding site" evidence="4">
    <location>
        <position position="115"/>
    </location>
    <ligand>
        <name>[4Fe-4S] cluster</name>
        <dbReference type="ChEBI" id="CHEBI:49883"/>
    </ligand>
</feature>
<evidence type="ECO:0000256" key="4">
    <source>
        <dbReference type="HAMAP-Rule" id="MF_00063"/>
    </source>
</evidence>
<keyword evidence="4" id="KW-0411">Iron-sulfur</keyword>
<keyword evidence="2 4" id="KW-0560">Oxidoreductase</keyword>
<keyword evidence="4" id="KW-0479">Metal-binding</keyword>
<dbReference type="CDD" id="cd23945">
    <property type="entry name" value="PAPS_reductase"/>
    <property type="match status" value="1"/>
</dbReference>
<keyword evidence="6" id="KW-0614">Plasmid</keyword>
<dbReference type="PANTHER" id="PTHR46509">
    <property type="entry name" value="PHOSPHOADENOSINE PHOSPHOSULFATE REDUCTASE"/>
    <property type="match status" value="1"/>
</dbReference>
<dbReference type="Pfam" id="PF01507">
    <property type="entry name" value="PAPS_reduct"/>
    <property type="match status" value="1"/>
</dbReference>
<comment type="pathway">
    <text evidence="3 4">Sulfur metabolism; hydrogen sulfide biosynthesis; sulfite from sulfate.</text>
</comment>
<dbReference type="KEGG" id="sap:Sulac_3563"/>
<dbReference type="GO" id="GO:0004604">
    <property type="term" value="F:phosphoadenylyl-sulfate reductase (thioredoxin) activity"/>
    <property type="evidence" value="ECO:0007669"/>
    <property type="project" value="UniProtKB-UniRule"/>
</dbReference>
<dbReference type="HAMAP" id="MF_00063">
    <property type="entry name" value="CysH"/>
    <property type="match status" value="1"/>
</dbReference>